<reference evidence="1 2" key="1">
    <citation type="submission" date="2015-02" db="EMBL/GenBank/DDBJ databases">
        <title>Nostoc linckia genome annotation.</title>
        <authorList>
            <person name="Zhou Z."/>
        </authorList>
    </citation>
    <scope>NUCLEOTIDE SEQUENCE [LARGE SCALE GENOMIC DNA]</scope>
    <source>
        <strain evidence="2">z8</strain>
    </source>
</reference>
<dbReference type="AlphaFoldDB" id="A0A9Q5ZFZ2"/>
<accession>A0A9Q5ZFZ2</accession>
<evidence type="ECO:0000313" key="2">
    <source>
        <dbReference type="Proteomes" id="UP000222310"/>
    </source>
</evidence>
<comment type="caution">
    <text evidence="1">The sequence shown here is derived from an EMBL/GenBank/DDBJ whole genome shotgun (WGS) entry which is preliminary data.</text>
</comment>
<dbReference type="Proteomes" id="UP000222310">
    <property type="component" value="Unassembled WGS sequence"/>
</dbReference>
<dbReference type="EMBL" id="LAHD01000005">
    <property type="protein sequence ID" value="PHK06735.1"/>
    <property type="molecule type" value="Genomic_DNA"/>
</dbReference>
<proteinExistence type="predicted"/>
<organism evidence="1 2">
    <name type="scientific">Nostoc linckia z8</name>
    <dbReference type="NCBI Taxonomy" id="1628746"/>
    <lineage>
        <taxon>Bacteria</taxon>
        <taxon>Bacillati</taxon>
        <taxon>Cyanobacteriota</taxon>
        <taxon>Cyanophyceae</taxon>
        <taxon>Nostocales</taxon>
        <taxon>Nostocaceae</taxon>
        <taxon>Nostoc</taxon>
    </lineage>
</organism>
<sequence>MKYQKGDIVKVIPLPDKKPDYRLLLVTDVREQTVTGEVLDQSMNRVIEYRKPVYRCVSKQDIEELVLPQVEVQKQTELFQCIKP</sequence>
<gene>
    <name evidence="1" type="ORF">VF08_03085</name>
</gene>
<protein>
    <submittedName>
        <fullName evidence="1">Uncharacterized protein</fullName>
    </submittedName>
</protein>
<evidence type="ECO:0000313" key="1">
    <source>
        <dbReference type="EMBL" id="PHK06735.1"/>
    </source>
</evidence>
<name>A0A9Q5ZFZ2_NOSLI</name>